<organism evidence="2">
    <name type="scientific">Amblyomma aureolatum</name>
    <dbReference type="NCBI Taxonomy" id="187763"/>
    <lineage>
        <taxon>Eukaryota</taxon>
        <taxon>Metazoa</taxon>
        <taxon>Ecdysozoa</taxon>
        <taxon>Arthropoda</taxon>
        <taxon>Chelicerata</taxon>
        <taxon>Arachnida</taxon>
        <taxon>Acari</taxon>
        <taxon>Parasitiformes</taxon>
        <taxon>Ixodida</taxon>
        <taxon>Ixodoidea</taxon>
        <taxon>Ixodidae</taxon>
        <taxon>Amblyomminae</taxon>
        <taxon>Amblyomma</taxon>
    </lineage>
</organism>
<feature type="non-terminal residue" evidence="2">
    <location>
        <position position="126"/>
    </location>
</feature>
<dbReference type="SUPFAM" id="SSF55486">
    <property type="entry name" value="Metalloproteases ('zincins'), catalytic domain"/>
    <property type="match status" value="1"/>
</dbReference>
<keyword evidence="2" id="KW-0645">Protease</keyword>
<name>A0A1E1X1G2_9ACAR</name>
<feature type="region of interest" description="Disordered" evidence="1">
    <location>
        <begin position="30"/>
        <end position="54"/>
    </location>
</feature>
<dbReference type="GO" id="GO:0006508">
    <property type="term" value="P:proteolysis"/>
    <property type="evidence" value="ECO:0007669"/>
    <property type="project" value="UniProtKB-KW"/>
</dbReference>
<accession>A0A1E1X1G2</accession>
<feature type="non-terminal residue" evidence="2">
    <location>
        <position position="1"/>
    </location>
</feature>
<keyword evidence="2" id="KW-0378">Hydrolase</keyword>
<dbReference type="InterPro" id="IPR024079">
    <property type="entry name" value="MetalloPept_cat_dom_sf"/>
</dbReference>
<sequence>VGIVYDNGRDFNGAPVFALQVALLIGAGRDSKENKNCPSSKGYLTSSSSGGSLPALSECSKYSIREFYSRNKHRQKICWRDTPSAAQPENKVLPERFYRERDHDVCTEEGRRLRHLYTCEDQSSEK</sequence>
<dbReference type="GO" id="GO:0008237">
    <property type="term" value="F:metallopeptidase activity"/>
    <property type="evidence" value="ECO:0007669"/>
    <property type="project" value="UniProtKB-KW"/>
</dbReference>
<keyword evidence="2" id="KW-0482">Metalloprotease</keyword>
<protein>
    <submittedName>
        <fullName evidence="2">Putative metalloprotease</fullName>
    </submittedName>
</protein>
<evidence type="ECO:0000256" key="1">
    <source>
        <dbReference type="SAM" id="MobiDB-lite"/>
    </source>
</evidence>
<evidence type="ECO:0000313" key="2">
    <source>
        <dbReference type="EMBL" id="JAT93113.1"/>
    </source>
</evidence>
<dbReference type="AlphaFoldDB" id="A0A1E1X1G2"/>
<dbReference type="EMBL" id="GFAC01006075">
    <property type="protein sequence ID" value="JAT93113.1"/>
    <property type="molecule type" value="mRNA"/>
</dbReference>
<dbReference type="Gene3D" id="3.40.390.10">
    <property type="entry name" value="Collagenase (Catalytic Domain)"/>
    <property type="match status" value="1"/>
</dbReference>
<reference evidence="2" key="1">
    <citation type="journal article" date="2017" name="Front. Cell. Infect. Microbiol.">
        <title>The Distinct Transcriptional Response of the Midgut of Amblyomma sculptum and Amblyomma aureolatum Ticks to Rickettsia rickettsii Correlates to Their Differences in Susceptibility to Infection.</title>
        <authorList>
            <person name="Martins L.A."/>
            <person name="Galletti M.F.B.M."/>
            <person name="Ribeiro J.M."/>
            <person name="Fujita A."/>
            <person name="Costa F.B."/>
            <person name="Labruna M.B."/>
            <person name="Daffre S."/>
            <person name="Fogaca A.C."/>
        </authorList>
    </citation>
    <scope>NUCLEOTIDE SEQUENCE</scope>
</reference>
<proteinExistence type="evidence at transcript level"/>
<feature type="compositionally biased region" description="Low complexity" evidence="1">
    <location>
        <begin position="39"/>
        <end position="54"/>
    </location>
</feature>